<dbReference type="Proteomes" id="UP001168363">
    <property type="component" value="Unassembled WGS sequence"/>
</dbReference>
<dbReference type="PANTHER" id="PTHR47197:SF3">
    <property type="entry name" value="DIHYDRO-HEME D1 DEHYDROGENASE"/>
    <property type="match status" value="1"/>
</dbReference>
<dbReference type="Gene3D" id="2.130.10.10">
    <property type="entry name" value="YVTN repeat-like/Quinoprotein amine dehydrogenase"/>
    <property type="match status" value="2"/>
</dbReference>
<evidence type="ECO:0000256" key="1">
    <source>
        <dbReference type="SAM" id="SignalP"/>
    </source>
</evidence>
<protein>
    <submittedName>
        <fullName evidence="3">PQQ-binding-like beta-propeller repeat protein</fullName>
    </submittedName>
</protein>
<dbReference type="EMBL" id="JAULSC010000004">
    <property type="protein sequence ID" value="MDO3395304.1"/>
    <property type="molecule type" value="Genomic_DNA"/>
</dbReference>
<dbReference type="SUPFAM" id="SSF50974">
    <property type="entry name" value="Nitrous oxide reductase, N-terminal domain"/>
    <property type="match status" value="1"/>
</dbReference>
<sequence length="460" mass="50354">MPLLATRPPTSARRPGAPARRVLTAALGLALAAGPGAAVAGSAPDRARTTPAAVALADGAGPAAGRPATTGRSSTQAVRVGRKKRRVVFVGNNWEGTADLLRPGSFKRIARIDVVPDREERMSEILSNPVRLAFYAAIQQFIGEGNDQLVDDMYSSNDGRLLVVSRPSFADVVALDLRTREIVWRFAVDGYRSDHMALSPDGRTVVVSASTGNVVHALDVRTGEEVGRFESGGSPHESVYIDGGRRILHASIGMVYSPFDHPSLDPTKDERVLQVVDARTFEIERRYDLRAALDAAGLEDTSTAVRPLTLSPDEQQVYFQLSFMHGFVQMDRRSGEITRVKRLPDLVPETPRELYLLDSAHHGIAMDPTGRRICVAGTMSDYVTVVDARSFKRTPLLVREDGKPYWVTPSHDGKHCYISWSGTDEVSKVSYRTGEIVRTTSVGDHPQRVRNGVVRKSHLR</sequence>
<name>A0ABT8TMW4_9ACTN</name>
<feature type="chain" id="PRO_5046705904" evidence="1">
    <location>
        <begin position="41"/>
        <end position="460"/>
    </location>
</feature>
<gene>
    <name evidence="3" type="ORF">QWJ41_06225</name>
</gene>
<dbReference type="RefSeq" id="WP_302706553.1">
    <property type="nucleotide sequence ID" value="NZ_JAULSC010000004.1"/>
</dbReference>
<dbReference type="InterPro" id="IPR051200">
    <property type="entry name" value="Host-pathogen_enzymatic-act"/>
</dbReference>
<evidence type="ECO:0000313" key="3">
    <source>
        <dbReference type="EMBL" id="MDO3395304.1"/>
    </source>
</evidence>
<keyword evidence="1" id="KW-0732">Signal</keyword>
<dbReference type="Pfam" id="PF13360">
    <property type="entry name" value="PQQ_2"/>
    <property type="match status" value="1"/>
</dbReference>
<accession>A0ABT8TMW4</accession>
<reference evidence="3" key="1">
    <citation type="submission" date="2023-06" db="EMBL/GenBank/DDBJ databases">
        <title>Genome sequence of Nocardioides sp. SOB44.</title>
        <authorList>
            <person name="Zhang G."/>
        </authorList>
    </citation>
    <scope>NUCLEOTIDE SEQUENCE</scope>
    <source>
        <strain evidence="3">SOB44</strain>
    </source>
</reference>
<keyword evidence="4" id="KW-1185">Reference proteome</keyword>
<feature type="domain" description="Pyrrolo-quinoline quinone repeat" evidence="2">
    <location>
        <begin position="170"/>
        <end position="439"/>
    </location>
</feature>
<dbReference type="InterPro" id="IPR011045">
    <property type="entry name" value="N2O_reductase_N"/>
</dbReference>
<evidence type="ECO:0000259" key="2">
    <source>
        <dbReference type="Pfam" id="PF13360"/>
    </source>
</evidence>
<organism evidence="3 4">
    <name type="scientific">Nocardioides cremeus</name>
    <dbReference type="NCBI Taxonomy" id="3058044"/>
    <lineage>
        <taxon>Bacteria</taxon>
        <taxon>Bacillati</taxon>
        <taxon>Actinomycetota</taxon>
        <taxon>Actinomycetes</taxon>
        <taxon>Propionibacteriales</taxon>
        <taxon>Nocardioidaceae</taxon>
        <taxon>Nocardioides</taxon>
    </lineage>
</organism>
<proteinExistence type="predicted"/>
<dbReference type="InterPro" id="IPR002372">
    <property type="entry name" value="PQQ_rpt_dom"/>
</dbReference>
<comment type="caution">
    <text evidence="3">The sequence shown here is derived from an EMBL/GenBank/DDBJ whole genome shotgun (WGS) entry which is preliminary data.</text>
</comment>
<evidence type="ECO:0000313" key="4">
    <source>
        <dbReference type="Proteomes" id="UP001168363"/>
    </source>
</evidence>
<dbReference type="InterPro" id="IPR015943">
    <property type="entry name" value="WD40/YVTN_repeat-like_dom_sf"/>
</dbReference>
<feature type="signal peptide" evidence="1">
    <location>
        <begin position="1"/>
        <end position="40"/>
    </location>
</feature>
<dbReference type="PANTHER" id="PTHR47197">
    <property type="entry name" value="PROTEIN NIRF"/>
    <property type="match status" value="1"/>
</dbReference>